<feature type="region of interest" description="Disordered" evidence="1">
    <location>
        <begin position="1"/>
        <end position="64"/>
    </location>
</feature>
<accession>A0ABW3M510</accession>
<name>A0ABW3M510_9PSEU</name>
<dbReference type="EMBL" id="JBHTIS010000399">
    <property type="protein sequence ID" value="MFD1045751.1"/>
    <property type="molecule type" value="Genomic_DNA"/>
</dbReference>
<evidence type="ECO:0000256" key="1">
    <source>
        <dbReference type="SAM" id="MobiDB-lite"/>
    </source>
</evidence>
<keyword evidence="3" id="KW-1185">Reference proteome</keyword>
<proteinExistence type="predicted"/>
<organism evidence="2 3">
    <name type="scientific">Kibdelosporangium lantanae</name>
    <dbReference type="NCBI Taxonomy" id="1497396"/>
    <lineage>
        <taxon>Bacteria</taxon>
        <taxon>Bacillati</taxon>
        <taxon>Actinomycetota</taxon>
        <taxon>Actinomycetes</taxon>
        <taxon>Pseudonocardiales</taxon>
        <taxon>Pseudonocardiaceae</taxon>
        <taxon>Kibdelosporangium</taxon>
    </lineage>
</organism>
<reference evidence="3" key="1">
    <citation type="journal article" date="2019" name="Int. J. Syst. Evol. Microbiol.">
        <title>The Global Catalogue of Microorganisms (GCM) 10K type strain sequencing project: providing services to taxonomists for standard genome sequencing and annotation.</title>
        <authorList>
            <consortium name="The Broad Institute Genomics Platform"/>
            <consortium name="The Broad Institute Genome Sequencing Center for Infectious Disease"/>
            <person name="Wu L."/>
            <person name="Ma J."/>
        </authorList>
    </citation>
    <scope>NUCLEOTIDE SEQUENCE [LARGE SCALE GENOMIC DNA]</scope>
    <source>
        <strain evidence="3">JCM 31486</strain>
    </source>
</reference>
<dbReference type="Proteomes" id="UP001597045">
    <property type="component" value="Unassembled WGS sequence"/>
</dbReference>
<protein>
    <submittedName>
        <fullName evidence="2">Uncharacterized protein</fullName>
    </submittedName>
</protein>
<evidence type="ECO:0000313" key="3">
    <source>
        <dbReference type="Proteomes" id="UP001597045"/>
    </source>
</evidence>
<feature type="non-terminal residue" evidence="2">
    <location>
        <position position="1"/>
    </location>
</feature>
<gene>
    <name evidence="2" type="ORF">ACFQ1S_09345</name>
</gene>
<evidence type="ECO:0000313" key="2">
    <source>
        <dbReference type="EMBL" id="MFD1045751.1"/>
    </source>
</evidence>
<comment type="caution">
    <text evidence="2">The sequence shown here is derived from an EMBL/GenBank/DDBJ whole genome shotgun (WGS) entry which is preliminary data.</text>
</comment>
<sequence>TSPGDTSPTGGGTFGVRDGNSNRNGDSGGGGGTPNPCASEQPTRAREYNGQAPPGSGPTSSPVLPGSFPIRIDATQLMYRVFIIPGVTQQVDSRVVQTINLRPGNYGIQVQSGRYTSFGFRVTPAGRVDYDPKFDSFVSGRNDSTLTISGVPVTIDVSNLSGSGVIFANMPQTHADWIVRRQVRMVPQPGYTVQQGSGEVAAGGFNVELDGRVTYPAALDVTNGGFLRGNGTPTIEFVGYPLCIDARAMGAGSLTLDPIWGIPVSRTRLQQVNLLPAQFFNMYVGGARSSLQFTLAADGTFSYPSSEAGNLSLTRSNGLAVLTVLKPP</sequence>